<feature type="transmembrane region" description="Helical" evidence="2">
    <location>
        <begin position="169"/>
        <end position="190"/>
    </location>
</feature>
<reference evidence="6 7" key="1">
    <citation type="submission" date="2013-12" db="EMBL/GenBank/DDBJ databases">
        <title>The Genome Sequence of Candida albicans P78048.</title>
        <authorList>
            <consortium name="The Broad Institute Genome Sequencing Platform"/>
            <consortium name="The Broad Institute Genome Sequencing Center for Infectious Disease"/>
            <person name="Cuomo C."/>
            <person name="Bennett R."/>
            <person name="Hirakawa M."/>
            <person name="Noverr M."/>
            <person name="Mitchell A."/>
            <person name="Young S.K."/>
            <person name="Zeng Q."/>
            <person name="Gargeya S."/>
            <person name="Fitzgerald M."/>
            <person name="Abouelleil A."/>
            <person name="Alvarado L."/>
            <person name="Berlin A.M."/>
            <person name="Chapman S.B."/>
            <person name="Dewar J."/>
            <person name="Goldberg J."/>
            <person name="Griggs A."/>
            <person name="Gujja S."/>
            <person name="Hansen M."/>
            <person name="Howarth C."/>
            <person name="Imamovic A."/>
            <person name="Larimer J."/>
            <person name="McCowan C."/>
            <person name="Murphy C."/>
            <person name="Pearson M."/>
            <person name="Priest M."/>
            <person name="Roberts A."/>
            <person name="Saif S."/>
            <person name="Shea T."/>
            <person name="Sykes S."/>
            <person name="Wortman J."/>
            <person name="Nusbaum C."/>
            <person name="Birren B."/>
        </authorList>
    </citation>
    <scope>NUCLEOTIDE SEQUENCE [LARGE SCALE GENOMIC DNA]</scope>
    <source>
        <strain evidence="6 7">P78048</strain>
    </source>
</reference>
<feature type="chain" id="PRO_5044313889" description="Protein YTP1-like C-terminal domain-containing protein" evidence="3">
    <location>
        <begin position="18"/>
        <end position="605"/>
    </location>
</feature>
<sequence>MKPIALLLVLFASLSLADMNMDSHSDMMKGGHHDEDVDSLESMPTSTENTDNINSTESLVPIPHVMKHMHGVPILQTKLLPQERLFWENYNTTTYFTVESAHRPALYLHIAVGLFSVFVFYPISLIFNNLNMGKSYMTMLLIHSSCIVFSLLNYSIFINSIPDLYPGNAYNSMVIILFVTTILQLIFAFIKNIEPGESDGNKYFQLNNQHMRANSSDEESLQSMISPPSTDDVIPSEKPSSFKMSNFYDKVMKFRTWVAQTKFHKISKIGFNLLNWGHFFYFLILIPTGVATFCCYGKGNTVFNLLAHFIKGGVFFAYGLLSLSRYCGGFTNKGWAWNHKFIDRTKKQSFWFSLQNKGLWTMEMIESSLILFYGSTNIFLEHLANAGGEWSPKDLQHASIAFIFIGCGLCGVITEIKLQDWRYEQAMADMEKYQYQGEEQNQQELQSNTNNNNNTIIKASPGFSPNPFPIVTIYWTGILMSKHQQASSLSTEVHVQWGNMFVLGCAFRFITYLMLMLNAKVPKDLSRPSRPFTELVVSFSLLCGGLIFMESTDPVILSFEYYGLTSMFTLNISLGFTTLFMGWQMLLFAFKDWLKSKYNKQQDMV</sequence>
<accession>A0AB34Q1A0</accession>
<dbReference type="InterPro" id="IPR018825">
    <property type="entry name" value="DUF2427"/>
</dbReference>
<keyword evidence="2" id="KW-1133">Transmembrane helix</keyword>
<organism evidence="6 7">
    <name type="scientific">Candida albicans P78048</name>
    <dbReference type="NCBI Taxonomy" id="1094989"/>
    <lineage>
        <taxon>Eukaryota</taxon>
        <taxon>Fungi</taxon>
        <taxon>Dikarya</taxon>
        <taxon>Ascomycota</taxon>
        <taxon>Saccharomycotina</taxon>
        <taxon>Pichiomycetes</taxon>
        <taxon>Debaryomycetaceae</taxon>
        <taxon>Candida/Lodderomyces clade</taxon>
        <taxon>Candida</taxon>
    </lineage>
</organism>
<feature type="transmembrane region" description="Helical" evidence="2">
    <location>
        <begin position="279"/>
        <end position="299"/>
    </location>
</feature>
<feature type="transmembrane region" description="Helical" evidence="2">
    <location>
        <begin position="400"/>
        <end position="418"/>
    </location>
</feature>
<evidence type="ECO:0000259" key="4">
    <source>
        <dbReference type="Pfam" id="PF10348"/>
    </source>
</evidence>
<gene>
    <name evidence="6" type="ORF">MG3_01049</name>
</gene>
<keyword evidence="2" id="KW-0812">Transmembrane</keyword>
<feature type="transmembrane region" description="Helical" evidence="2">
    <location>
        <begin position="305"/>
        <end position="323"/>
    </location>
</feature>
<name>A0AB34Q1A0_CANAX</name>
<dbReference type="EMBL" id="AJIX01000009">
    <property type="protein sequence ID" value="KGR16324.1"/>
    <property type="molecule type" value="Genomic_DNA"/>
</dbReference>
<dbReference type="AlphaFoldDB" id="A0AB34Q1A0"/>
<evidence type="ECO:0000256" key="1">
    <source>
        <dbReference type="SAM" id="MobiDB-lite"/>
    </source>
</evidence>
<evidence type="ECO:0008006" key="8">
    <source>
        <dbReference type="Google" id="ProtNLM"/>
    </source>
</evidence>
<proteinExistence type="predicted"/>
<dbReference type="PANTHER" id="PTHR31685">
    <property type="entry name" value="INTEGRAL MEMBRANE PROTEIN (AFU_ORTHOLOGUE AFUA_6G12730)-RELATED"/>
    <property type="match status" value="1"/>
</dbReference>
<feature type="domain" description="DUF2427" evidence="4">
    <location>
        <begin position="89"/>
        <end position="193"/>
    </location>
</feature>
<comment type="caution">
    <text evidence="6">The sequence shown here is derived from an EMBL/GenBank/DDBJ whole genome shotgun (WGS) entry which is preliminary data.</text>
</comment>
<dbReference type="Pfam" id="PF10355">
    <property type="entry name" value="Ytp1"/>
    <property type="match status" value="1"/>
</dbReference>
<feature type="transmembrane region" description="Helical" evidence="2">
    <location>
        <begin position="139"/>
        <end position="157"/>
    </location>
</feature>
<feature type="signal peptide" evidence="3">
    <location>
        <begin position="1"/>
        <end position="17"/>
    </location>
</feature>
<dbReference type="Proteomes" id="UP000030161">
    <property type="component" value="Unassembled WGS sequence"/>
</dbReference>
<feature type="transmembrane region" description="Helical" evidence="2">
    <location>
        <begin position="568"/>
        <end position="590"/>
    </location>
</feature>
<evidence type="ECO:0000313" key="7">
    <source>
        <dbReference type="Proteomes" id="UP000030161"/>
    </source>
</evidence>
<keyword evidence="2" id="KW-0472">Membrane</keyword>
<feature type="region of interest" description="Disordered" evidence="1">
    <location>
        <begin position="27"/>
        <end position="54"/>
    </location>
</feature>
<evidence type="ECO:0000256" key="3">
    <source>
        <dbReference type="SAM" id="SignalP"/>
    </source>
</evidence>
<protein>
    <recommendedName>
        <fullName evidence="8">Protein YTP1-like C-terminal domain-containing protein</fullName>
    </recommendedName>
</protein>
<feature type="transmembrane region" description="Helical" evidence="2">
    <location>
        <begin position="497"/>
        <end position="519"/>
    </location>
</feature>
<evidence type="ECO:0000313" key="6">
    <source>
        <dbReference type="EMBL" id="KGR16324.1"/>
    </source>
</evidence>
<feature type="transmembrane region" description="Helical" evidence="2">
    <location>
        <begin position="531"/>
        <end position="548"/>
    </location>
</feature>
<dbReference type="PANTHER" id="PTHR31685:SF3">
    <property type="entry name" value="INTEGRAL MEMBRANE PROTEIN (AFU_ORTHOLOGUE AFUA_6G12730)"/>
    <property type="match status" value="1"/>
</dbReference>
<feature type="domain" description="Protein YTP1-like C-terminal" evidence="5">
    <location>
        <begin position="283"/>
        <end position="592"/>
    </location>
</feature>
<evidence type="ECO:0000259" key="5">
    <source>
        <dbReference type="Pfam" id="PF10355"/>
    </source>
</evidence>
<feature type="transmembrane region" description="Helical" evidence="2">
    <location>
        <begin position="106"/>
        <end position="127"/>
    </location>
</feature>
<dbReference type="Pfam" id="PF10348">
    <property type="entry name" value="DUF2427"/>
    <property type="match status" value="1"/>
</dbReference>
<keyword evidence="3" id="KW-0732">Signal</keyword>
<feature type="compositionally biased region" description="Polar residues" evidence="1">
    <location>
        <begin position="42"/>
        <end position="54"/>
    </location>
</feature>
<dbReference type="InterPro" id="IPR018827">
    <property type="entry name" value="YTP1_C"/>
</dbReference>
<evidence type="ECO:0000256" key="2">
    <source>
        <dbReference type="SAM" id="Phobius"/>
    </source>
</evidence>